<dbReference type="Gene3D" id="3.40.630.30">
    <property type="match status" value="1"/>
</dbReference>
<protein>
    <submittedName>
        <fullName evidence="2">Acetyltransferase</fullName>
    </submittedName>
</protein>
<reference evidence="2 3" key="1">
    <citation type="submission" date="2021-03" db="EMBL/GenBank/DDBJ databases">
        <title>Genomic Encyclopedia of Type Strains, Phase IV (KMG-IV): sequencing the most valuable type-strain genomes for metagenomic binning, comparative biology and taxonomic classification.</title>
        <authorList>
            <person name="Goeker M."/>
        </authorList>
    </citation>
    <scope>NUCLEOTIDE SEQUENCE [LARGE SCALE GENOMIC DNA]</scope>
    <source>
        <strain evidence="2 3">DSM 23491</strain>
    </source>
</reference>
<dbReference type="InterPro" id="IPR000182">
    <property type="entry name" value="GNAT_dom"/>
</dbReference>
<organism evidence="2 3">
    <name type="scientific">Paenibacillus sediminis</name>
    <dbReference type="NCBI Taxonomy" id="664909"/>
    <lineage>
        <taxon>Bacteria</taxon>
        <taxon>Bacillati</taxon>
        <taxon>Bacillota</taxon>
        <taxon>Bacilli</taxon>
        <taxon>Bacillales</taxon>
        <taxon>Paenibacillaceae</taxon>
        <taxon>Paenibacillus</taxon>
    </lineage>
</organism>
<dbReference type="SUPFAM" id="SSF55729">
    <property type="entry name" value="Acyl-CoA N-acyltransferases (Nat)"/>
    <property type="match status" value="1"/>
</dbReference>
<dbReference type="EMBL" id="JAGGKP010000001">
    <property type="protein sequence ID" value="MBP1936499.1"/>
    <property type="molecule type" value="Genomic_DNA"/>
</dbReference>
<dbReference type="RefSeq" id="WP_209846885.1">
    <property type="nucleotide sequence ID" value="NZ_CBCRVE010000002.1"/>
</dbReference>
<proteinExistence type="predicted"/>
<dbReference type="Proteomes" id="UP001519273">
    <property type="component" value="Unassembled WGS sequence"/>
</dbReference>
<dbReference type="InterPro" id="IPR016181">
    <property type="entry name" value="Acyl_CoA_acyltransferase"/>
</dbReference>
<name>A0ABS4H1U2_9BACL</name>
<feature type="domain" description="N-acetyltransferase" evidence="1">
    <location>
        <begin position="14"/>
        <end position="159"/>
    </location>
</feature>
<accession>A0ABS4H1U2</accession>
<evidence type="ECO:0000313" key="3">
    <source>
        <dbReference type="Proteomes" id="UP001519273"/>
    </source>
</evidence>
<dbReference type="Pfam" id="PF00583">
    <property type="entry name" value="Acetyltransf_1"/>
    <property type="match status" value="1"/>
</dbReference>
<comment type="caution">
    <text evidence="2">The sequence shown here is derived from an EMBL/GenBank/DDBJ whole genome shotgun (WGS) entry which is preliminary data.</text>
</comment>
<sequence length="159" mass="19246">MDLQIIKAGVNQKEIIKNMMQFYFYDFSQFVEAHVGETGLFGEYPYLDYYWTEENVRFPYLVKLNDKNAGFVFVRFIQSEHKNYFSIAEFFIMKKYRMTGLGRQVAESIFDLHRGQWEVFQLEQNTPAQAFWNKVIDRYTKGQFTERFEEGRRIQEFVN</sequence>
<dbReference type="PROSITE" id="PS51186">
    <property type="entry name" value="GNAT"/>
    <property type="match status" value="1"/>
</dbReference>
<keyword evidence="3" id="KW-1185">Reference proteome</keyword>
<evidence type="ECO:0000259" key="1">
    <source>
        <dbReference type="PROSITE" id="PS51186"/>
    </source>
</evidence>
<gene>
    <name evidence="2" type="ORF">J2Z20_001360</name>
</gene>
<evidence type="ECO:0000313" key="2">
    <source>
        <dbReference type="EMBL" id="MBP1936499.1"/>
    </source>
</evidence>